<evidence type="ECO:0000313" key="1">
    <source>
        <dbReference type="EMBL" id="KYG27719.1"/>
    </source>
</evidence>
<organism evidence="1 2">
    <name type="scientific">Alkalihalobacillus trypoxylicola</name>
    <dbReference type="NCBI Taxonomy" id="519424"/>
    <lineage>
        <taxon>Bacteria</taxon>
        <taxon>Bacillati</taxon>
        <taxon>Bacillota</taxon>
        <taxon>Bacilli</taxon>
        <taxon>Bacillales</taxon>
        <taxon>Bacillaceae</taxon>
        <taxon>Alkalihalobacillus</taxon>
    </lineage>
</organism>
<dbReference type="Proteomes" id="UP000075806">
    <property type="component" value="Unassembled WGS sequence"/>
</dbReference>
<sequence>MLFQAVKQRLLLGYRGFIKTLFFDDYDLEGPENIIDWVDRGGDREAWNLTPFLKDLERLSNAPLDYLFLDYPFAYTHNEVSGYLDMLVSTKPNSDFIVDGSQSIDEIVDQIRQQLITLPL</sequence>
<gene>
    <name evidence="1" type="ORF">AZF04_11055</name>
</gene>
<evidence type="ECO:0000313" key="2">
    <source>
        <dbReference type="Proteomes" id="UP000075806"/>
    </source>
</evidence>
<dbReference type="AlphaFoldDB" id="A0A161QFQ7"/>
<dbReference type="STRING" id="519424.AZF04_11055"/>
<comment type="caution">
    <text evidence="1">The sequence shown here is derived from an EMBL/GenBank/DDBJ whole genome shotgun (WGS) entry which is preliminary data.</text>
</comment>
<protein>
    <submittedName>
        <fullName evidence="1">Uncharacterized protein</fullName>
    </submittedName>
</protein>
<accession>A0A161QFQ7</accession>
<proteinExistence type="predicted"/>
<dbReference type="RefSeq" id="WP_061949848.1">
    <property type="nucleotide sequence ID" value="NZ_LTAO01000036.1"/>
</dbReference>
<reference evidence="1" key="1">
    <citation type="submission" date="2016-02" db="EMBL/GenBank/DDBJ databases">
        <title>Genome sequence of Bacillus trypoxylicola KCTC 13244(T).</title>
        <authorList>
            <person name="Jeong H."/>
            <person name="Park S.-H."/>
            <person name="Choi S.-K."/>
        </authorList>
    </citation>
    <scope>NUCLEOTIDE SEQUENCE [LARGE SCALE GENOMIC DNA]</scope>
    <source>
        <strain evidence="1">KCTC 13244</strain>
    </source>
</reference>
<name>A0A161QFQ7_9BACI</name>
<dbReference type="EMBL" id="LTAO01000036">
    <property type="protein sequence ID" value="KYG27719.1"/>
    <property type="molecule type" value="Genomic_DNA"/>
</dbReference>
<keyword evidence="2" id="KW-1185">Reference proteome</keyword>